<evidence type="ECO:0000256" key="6">
    <source>
        <dbReference type="ARBA" id="ARBA00023136"/>
    </source>
</evidence>
<evidence type="ECO:0000256" key="3">
    <source>
        <dbReference type="ARBA" id="ARBA00022475"/>
    </source>
</evidence>
<dbReference type="HOGENOM" id="CLU_019602_7_0_4"/>
<keyword evidence="5 7" id="KW-1133">Transmembrane helix</keyword>
<evidence type="ECO:0000256" key="7">
    <source>
        <dbReference type="RuleBase" id="RU363032"/>
    </source>
</evidence>
<geneLocation type="plasmid" evidence="9 10">
    <name>pBRH01</name>
</geneLocation>
<dbReference type="PANTHER" id="PTHR30450:SF5">
    <property type="entry name" value="HISTIDINE TRANSPORT SYSTEM PERMEASE PROTEIN HISM"/>
    <property type="match status" value="1"/>
</dbReference>
<dbReference type="PANTHER" id="PTHR30450">
    <property type="entry name" value="ABC TRANSPORTER PERMEASE"/>
    <property type="match status" value="1"/>
</dbReference>
<dbReference type="InterPro" id="IPR051322">
    <property type="entry name" value="AA_ABC_Transporter_Permease"/>
</dbReference>
<dbReference type="InterPro" id="IPR000515">
    <property type="entry name" value="MetI-like"/>
</dbReference>
<comment type="subcellular location">
    <subcellularLocation>
        <location evidence="1 7">Cell membrane</location>
        <topology evidence="1 7">Multi-pass membrane protein</topology>
    </subcellularLocation>
</comment>
<protein>
    <submittedName>
        <fullName evidence="9">Histidine transport system permease protein hisM</fullName>
    </submittedName>
</protein>
<dbReference type="KEGG" id="brh:RBRH_00406"/>
<evidence type="ECO:0000256" key="2">
    <source>
        <dbReference type="ARBA" id="ARBA00022448"/>
    </source>
</evidence>
<evidence type="ECO:0000259" key="8">
    <source>
        <dbReference type="PROSITE" id="PS50928"/>
    </source>
</evidence>
<dbReference type="OrthoDB" id="7026155at2"/>
<dbReference type="InterPro" id="IPR035906">
    <property type="entry name" value="MetI-like_sf"/>
</dbReference>
<dbReference type="SUPFAM" id="SSF161098">
    <property type="entry name" value="MetI-like"/>
    <property type="match status" value="1"/>
</dbReference>
<dbReference type="Pfam" id="PF00528">
    <property type="entry name" value="BPD_transp_1"/>
    <property type="match status" value="1"/>
</dbReference>
<dbReference type="GO" id="GO:0055085">
    <property type="term" value="P:transmembrane transport"/>
    <property type="evidence" value="ECO:0007669"/>
    <property type="project" value="InterPro"/>
</dbReference>
<feature type="domain" description="ABC transmembrane type-1" evidence="8">
    <location>
        <begin position="1"/>
        <end position="196"/>
    </location>
</feature>
<dbReference type="Gene3D" id="1.10.3720.10">
    <property type="entry name" value="MetI-like"/>
    <property type="match status" value="1"/>
</dbReference>
<evidence type="ECO:0000256" key="4">
    <source>
        <dbReference type="ARBA" id="ARBA00022692"/>
    </source>
</evidence>
<keyword evidence="3" id="KW-1003">Cell membrane</keyword>
<evidence type="ECO:0000256" key="5">
    <source>
        <dbReference type="ARBA" id="ARBA00022989"/>
    </source>
</evidence>
<reference evidence="9 10" key="1">
    <citation type="journal article" date="2011" name="J. Bacteriol.">
        <title>Complete genome sequence of Burkholderia rhizoxinica, an endosymbiont of Rhizopus microsporus.</title>
        <authorList>
            <person name="Lackner G."/>
            <person name="Moebius N."/>
            <person name="Partida-Martinez L."/>
            <person name="Hertweck C."/>
        </authorList>
    </citation>
    <scope>NUCLEOTIDE SEQUENCE [LARGE SCALE GENOMIC DNA]</scope>
    <source>
        <strain evidence="10">DSM 19002 / CIP 109453 / HKI 454</strain>
        <plasmid evidence="9 10">pBRH01</plasmid>
    </source>
</reference>
<evidence type="ECO:0000256" key="1">
    <source>
        <dbReference type="ARBA" id="ARBA00004651"/>
    </source>
</evidence>
<evidence type="ECO:0000313" key="10">
    <source>
        <dbReference type="Proteomes" id="UP000007437"/>
    </source>
</evidence>
<dbReference type="PROSITE" id="PS50928">
    <property type="entry name" value="ABC_TM1"/>
    <property type="match status" value="1"/>
</dbReference>
<keyword evidence="6 7" id="KW-0472">Membrane</keyword>
<dbReference type="GO" id="GO:0005886">
    <property type="term" value="C:plasma membrane"/>
    <property type="evidence" value="ECO:0007669"/>
    <property type="project" value="UniProtKB-SubCell"/>
</dbReference>
<dbReference type="AlphaFoldDB" id="E5ATR3"/>
<comment type="similarity">
    <text evidence="7">Belongs to the binding-protein-dependent transport system permease family.</text>
</comment>
<keyword evidence="2 7" id="KW-0813">Transport</keyword>
<dbReference type="CDD" id="cd06261">
    <property type="entry name" value="TM_PBP2"/>
    <property type="match status" value="1"/>
</dbReference>
<dbReference type="EMBL" id="FR687360">
    <property type="protein sequence ID" value="CBW76487.1"/>
    <property type="molecule type" value="Genomic_DNA"/>
</dbReference>
<keyword evidence="4 7" id="KW-0812">Transmembrane</keyword>
<dbReference type="GO" id="GO:0006865">
    <property type="term" value="P:amino acid transport"/>
    <property type="evidence" value="ECO:0007669"/>
    <property type="project" value="TreeGrafter"/>
</dbReference>
<dbReference type="eggNOG" id="COG4160">
    <property type="taxonomic scope" value="Bacteria"/>
</dbReference>
<sequence>MIEILAQYPPAYLHSDGRQLFVRAVIAWLIAASLAIDFTLFGPLLVVHVSANRWLSIPVGVSTYGIRGIPLYVKLSLICTGVYGLAFVRSHEWLDAFFCSGYHCTVLAFGLNTCAYTTKIFAGAIRMTPYGKVGAARAYGMPQLTLYLRVILPSALRRALPAYSNEVKRMLHASTVAFTATVGCPGARRPVVRLLG</sequence>
<evidence type="ECO:0000313" key="9">
    <source>
        <dbReference type="EMBL" id="CBW76487.1"/>
    </source>
</evidence>
<feature type="transmembrane region" description="Helical" evidence="7">
    <location>
        <begin position="20"/>
        <end position="49"/>
    </location>
</feature>
<organism evidence="9 10">
    <name type="scientific">Mycetohabitans rhizoxinica (strain DSM 19002 / CIP 109453 / HKI 454)</name>
    <name type="common">Paraburkholderia rhizoxinica</name>
    <dbReference type="NCBI Taxonomy" id="882378"/>
    <lineage>
        <taxon>Bacteria</taxon>
        <taxon>Pseudomonadati</taxon>
        <taxon>Pseudomonadota</taxon>
        <taxon>Betaproteobacteria</taxon>
        <taxon>Burkholderiales</taxon>
        <taxon>Burkholderiaceae</taxon>
        <taxon>Mycetohabitans</taxon>
    </lineage>
</organism>
<accession>E5ATR3</accession>
<proteinExistence type="inferred from homology"/>
<dbReference type="Proteomes" id="UP000007437">
    <property type="component" value="Plasmid pBRH01"/>
</dbReference>
<name>E5ATR3_MYCRK</name>
<feature type="transmembrane region" description="Helical" evidence="7">
    <location>
        <begin position="69"/>
        <end position="88"/>
    </location>
</feature>
<keyword evidence="9" id="KW-0614">Plasmid</keyword>
<gene>
    <name evidence="9" type="ordered locus">RBRH_00406</name>
</gene>